<gene>
    <name evidence="2" type="ORF">CLMAG_26110</name>
</gene>
<keyword evidence="1" id="KW-1133">Transmembrane helix</keyword>
<proteinExistence type="predicted"/>
<sequence length="321" mass="37020">MQFIEIINYMEGNIPVLILLAFALITLLSIVLSMISPKRVKVKKRIMQQNSKFSQKIVNVINKVSILTKLRDFVRIQLGLITSKSDVKNEYYASMMVFYLGSFFITSFIVTLFLSIPLMFKPLILILCILVPHLFMVMYIKGKRKKIYNDFPELVSVFISKYVSTQNTKEALRKSIPDLPYSLRYEVKRLVNSMNHAESYFKALDEFDTRVNYVMCTAFVALLKAGYKTNNDIIQSLLDLEGYISQERLESQRKVEELKDKKANIYFLIACMVVTYFGMVNRLGDKATNFYWHTIQGQAVVAGCIIFSIVSITMIVVEDTL</sequence>
<dbReference type="STRING" id="1121326.CLMAG_26110"/>
<name>A0A162TLK9_9CLOT</name>
<keyword evidence="1" id="KW-0812">Transmembrane</keyword>
<keyword evidence="1" id="KW-0472">Membrane</keyword>
<dbReference type="PATRIC" id="fig|1121326.3.peg.2618"/>
<protein>
    <recommendedName>
        <fullName evidence="4">Bacterial type II secretion system protein F domain protein</fullName>
    </recommendedName>
</protein>
<comment type="caution">
    <text evidence="2">The sequence shown here is derived from an EMBL/GenBank/DDBJ whole genome shotgun (WGS) entry which is preliminary data.</text>
</comment>
<keyword evidence="3" id="KW-1185">Reference proteome</keyword>
<dbReference type="AlphaFoldDB" id="A0A162TLK9"/>
<evidence type="ECO:0008006" key="4">
    <source>
        <dbReference type="Google" id="ProtNLM"/>
    </source>
</evidence>
<feature type="transmembrane region" description="Helical" evidence="1">
    <location>
        <begin position="91"/>
        <end position="116"/>
    </location>
</feature>
<accession>A0A162TLK9</accession>
<feature type="transmembrane region" description="Helical" evidence="1">
    <location>
        <begin position="12"/>
        <end position="35"/>
    </location>
</feature>
<reference evidence="2 3" key="1">
    <citation type="submission" date="2016-04" db="EMBL/GenBank/DDBJ databases">
        <title>Genome sequence of Clostridium magnum DSM 2767.</title>
        <authorList>
            <person name="Poehlein A."/>
            <person name="Uhlig R."/>
            <person name="Fischer R."/>
            <person name="Bahl H."/>
            <person name="Daniel R."/>
        </authorList>
    </citation>
    <scope>NUCLEOTIDE SEQUENCE [LARGE SCALE GENOMIC DNA]</scope>
    <source>
        <strain evidence="2 3">DSM 2767</strain>
    </source>
</reference>
<evidence type="ECO:0000313" key="2">
    <source>
        <dbReference type="EMBL" id="KZL92797.1"/>
    </source>
</evidence>
<dbReference type="EMBL" id="LWAE01000002">
    <property type="protein sequence ID" value="KZL92797.1"/>
    <property type="molecule type" value="Genomic_DNA"/>
</dbReference>
<feature type="transmembrane region" description="Helical" evidence="1">
    <location>
        <begin position="263"/>
        <end position="279"/>
    </location>
</feature>
<evidence type="ECO:0000256" key="1">
    <source>
        <dbReference type="SAM" id="Phobius"/>
    </source>
</evidence>
<feature type="transmembrane region" description="Helical" evidence="1">
    <location>
        <begin position="299"/>
        <end position="317"/>
    </location>
</feature>
<organism evidence="2 3">
    <name type="scientific">Clostridium magnum DSM 2767</name>
    <dbReference type="NCBI Taxonomy" id="1121326"/>
    <lineage>
        <taxon>Bacteria</taxon>
        <taxon>Bacillati</taxon>
        <taxon>Bacillota</taxon>
        <taxon>Clostridia</taxon>
        <taxon>Eubacteriales</taxon>
        <taxon>Clostridiaceae</taxon>
        <taxon>Clostridium</taxon>
    </lineage>
</organism>
<dbReference type="Proteomes" id="UP000076603">
    <property type="component" value="Unassembled WGS sequence"/>
</dbReference>
<feature type="transmembrane region" description="Helical" evidence="1">
    <location>
        <begin position="122"/>
        <end position="140"/>
    </location>
</feature>
<dbReference type="RefSeq" id="WP_066622529.1">
    <property type="nucleotide sequence ID" value="NZ_FQXL01000061.1"/>
</dbReference>
<evidence type="ECO:0000313" key="3">
    <source>
        <dbReference type="Proteomes" id="UP000076603"/>
    </source>
</evidence>